<organism evidence="1 2">
    <name type="scientific">Sphaerodactylus townsendi</name>
    <dbReference type="NCBI Taxonomy" id="933632"/>
    <lineage>
        <taxon>Eukaryota</taxon>
        <taxon>Metazoa</taxon>
        <taxon>Chordata</taxon>
        <taxon>Craniata</taxon>
        <taxon>Vertebrata</taxon>
        <taxon>Euteleostomi</taxon>
        <taxon>Lepidosauria</taxon>
        <taxon>Squamata</taxon>
        <taxon>Bifurcata</taxon>
        <taxon>Gekkota</taxon>
        <taxon>Sphaerodactylidae</taxon>
        <taxon>Sphaerodactylus</taxon>
    </lineage>
</organism>
<gene>
    <name evidence="1" type="ORF">K3G42_001892</name>
</gene>
<evidence type="ECO:0000313" key="2">
    <source>
        <dbReference type="Proteomes" id="UP000827872"/>
    </source>
</evidence>
<sequence>MGGLQGGGVVVKTFDPSPYFSGSELVATTRSIPLDPGEETFLAEASKPVKEQEEDPKEGPALTSTTV</sequence>
<proteinExistence type="predicted"/>
<accession>A0ACB8ECE6</accession>
<comment type="caution">
    <text evidence="1">The sequence shown here is derived from an EMBL/GenBank/DDBJ whole genome shotgun (WGS) entry which is preliminary data.</text>
</comment>
<dbReference type="EMBL" id="CM037629">
    <property type="protein sequence ID" value="KAH7990080.1"/>
    <property type="molecule type" value="Genomic_DNA"/>
</dbReference>
<reference evidence="1" key="1">
    <citation type="submission" date="2021-08" db="EMBL/GenBank/DDBJ databases">
        <title>The first chromosome-level gecko genome reveals the dynamic sex chromosomes of Neotropical dwarf geckos (Sphaerodactylidae: Sphaerodactylus).</title>
        <authorList>
            <person name="Pinto B.J."/>
            <person name="Keating S.E."/>
            <person name="Gamble T."/>
        </authorList>
    </citation>
    <scope>NUCLEOTIDE SEQUENCE</scope>
    <source>
        <strain evidence="1">TG3544</strain>
    </source>
</reference>
<dbReference type="Proteomes" id="UP000827872">
    <property type="component" value="Linkage Group LG16"/>
</dbReference>
<evidence type="ECO:0000313" key="1">
    <source>
        <dbReference type="EMBL" id="KAH7990080.1"/>
    </source>
</evidence>
<name>A0ACB8ECE6_9SAUR</name>
<protein>
    <submittedName>
        <fullName evidence="1">Uncharacterized protein</fullName>
    </submittedName>
</protein>
<keyword evidence="2" id="KW-1185">Reference proteome</keyword>